<comment type="caution">
    <text evidence="1">The sequence shown here is derived from an EMBL/GenBank/DDBJ whole genome shotgun (WGS) entry which is preliminary data.</text>
</comment>
<dbReference type="EMBL" id="BARU01046921">
    <property type="protein sequence ID" value="GAH94767.1"/>
    <property type="molecule type" value="Genomic_DNA"/>
</dbReference>
<evidence type="ECO:0000313" key="1">
    <source>
        <dbReference type="EMBL" id="GAH94767.1"/>
    </source>
</evidence>
<accession>X1JL08</accession>
<reference evidence="1" key="1">
    <citation type="journal article" date="2014" name="Front. Microbiol.">
        <title>High frequency of phylogenetically diverse reductive dehalogenase-homologous genes in deep subseafloor sedimentary metagenomes.</title>
        <authorList>
            <person name="Kawai M."/>
            <person name="Futagami T."/>
            <person name="Toyoda A."/>
            <person name="Takaki Y."/>
            <person name="Nishi S."/>
            <person name="Hori S."/>
            <person name="Arai W."/>
            <person name="Tsubouchi T."/>
            <person name="Morono Y."/>
            <person name="Uchiyama I."/>
            <person name="Ito T."/>
            <person name="Fujiyama A."/>
            <person name="Inagaki F."/>
            <person name="Takami H."/>
        </authorList>
    </citation>
    <scope>NUCLEOTIDE SEQUENCE</scope>
    <source>
        <strain evidence="1">Expedition CK06-06</strain>
    </source>
</reference>
<feature type="non-terminal residue" evidence="1">
    <location>
        <position position="119"/>
    </location>
</feature>
<proteinExistence type="predicted"/>
<protein>
    <submittedName>
        <fullName evidence="1">Uncharacterized protein</fullName>
    </submittedName>
</protein>
<sequence>PYSSLVSLNIDEGYEFNYMGTSETLTVCDENFNMIPNLGLHTAGYNIDEVIIQDGTVNLYYGSGTSPSGEKEYDFYIDMEHAGGQNPEDYFSTVIGGNATSWQHIFNLSDTFLTTSEIR</sequence>
<gene>
    <name evidence="1" type="ORF">S03H2_70553</name>
</gene>
<dbReference type="AlphaFoldDB" id="X1JL08"/>
<feature type="non-terminal residue" evidence="1">
    <location>
        <position position="1"/>
    </location>
</feature>
<organism evidence="1">
    <name type="scientific">marine sediment metagenome</name>
    <dbReference type="NCBI Taxonomy" id="412755"/>
    <lineage>
        <taxon>unclassified sequences</taxon>
        <taxon>metagenomes</taxon>
        <taxon>ecological metagenomes</taxon>
    </lineage>
</organism>
<name>X1JL08_9ZZZZ</name>